<dbReference type="CDD" id="cd08267">
    <property type="entry name" value="MDR1"/>
    <property type="match status" value="1"/>
</dbReference>
<dbReference type="Gene3D" id="3.90.180.10">
    <property type="entry name" value="Medium-chain alcohol dehydrogenases, catalytic domain"/>
    <property type="match status" value="1"/>
</dbReference>
<dbReference type="STRING" id="1246995.AFR_19405"/>
<dbReference type="GO" id="GO:0016491">
    <property type="term" value="F:oxidoreductase activity"/>
    <property type="evidence" value="ECO:0007669"/>
    <property type="project" value="InterPro"/>
</dbReference>
<dbReference type="InterPro" id="IPR013154">
    <property type="entry name" value="ADH-like_N"/>
</dbReference>
<dbReference type="PATRIC" id="fig|1246995.3.peg.3939"/>
<accession>U5VYW1</accession>
<dbReference type="Gene3D" id="3.40.50.720">
    <property type="entry name" value="NAD(P)-binding Rossmann-like Domain"/>
    <property type="match status" value="1"/>
</dbReference>
<gene>
    <name evidence="2" type="ORF">AFR_19405</name>
</gene>
<dbReference type="InterPro" id="IPR036291">
    <property type="entry name" value="NAD(P)-bd_dom_sf"/>
</dbReference>
<evidence type="ECO:0000313" key="2">
    <source>
        <dbReference type="EMBL" id="AGZ42153.1"/>
    </source>
</evidence>
<organism evidence="2 3">
    <name type="scientific">Actinoplanes friuliensis DSM 7358</name>
    <dbReference type="NCBI Taxonomy" id="1246995"/>
    <lineage>
        <taxon>Bacteria</taxon>
        <taxon>Bacillati</taxon>
        <taxon>Actinomycetota</taxon>
        <taxon>Actinomycetes</taxon>
        <taxon>Micromonosporales</taxon>
        <taxon>Micromonosporaceae</taxon>
        <taxon>Actinoplanes</taxon>
    </lineage>
</organism>
<protein>
    <submittedName>
        <fullName evidence="2">Alcohol dehydrogenase</fullName>
    </submittedName>
</protein>
<dbReference type="SUPFAM" id="SSF50129">
    <property type="entry name" value="GroES-like"/>
    <property type="match status" value="1"/>
</dbReference>
<evidence type="ECO:0000313" key="3">
    <source>
        <dbReference type="Proteomes" id="UP000017746"/>
    </source>
</evidence>
<name>U5VYW1_9ACTN</name>
<dbReference type="OrthoDB" id="3727682at2"/>
<reference evidence="2 3" key="1">
    <citation type="journal article" date="2014" name="J. Biotechnol.">
        <title>Complete genome sequence of the actinobacterium Actinoplanes friuliensis HAG 010964, producer of the lipopeptide antibiotic friulimycin.</title>
        <authorList>
            <person name="Ruckert C."/>
            <person name="Szczepanowski R."/>
            <person name="Albersmeier A."/>
            <person name="Goesmann A."/>
            <person name="Fischer N."/>
            <person name="Steinkamper A."/>
            <person name="Puhler A."/>
            <person name="Biener R."/>
            <person name="Schwartz D."/>
            <person name="Kalinowski J."/>
        </authorList>
    </citation>
    <scope>NUCLEOTIDE SEQUENCE [LARGE SCALE GENOMIC DNA]</scope>
    <source>
        <strain evidence="2 3">DSM 7358</strain>
    </source>
</reference>
<dbReference type="eggNOG" id="COG0604">
    <property type="taxonomic scope" value="Bacteria"/>
</dbReference>
<dbReference type="KEGG" id="afs:AFR_19405"/>
<dbReference type="PANTHER" id="PTHR11695:SF648">
    <property type="entry name" value="ZINC-BINDING OXIDOREDUCTASE"/>
    <property type="match status" value="1"/>
</dbReference>
<keyword evidence="3" id="KW-1185">Reference proteome</keyword>
<dbReference type="SMART" id="SM00829">
    <property type="entry name" value="PKS_ER"/>
    <property type="match status" value="1"/>
</dbReference>
<dbReference type="AlphaFoldDB" id="U5VYW1"/>
<evidence type="ECO:0000259" key="1">
    <source>
        <dbReference type="SMART" id="SM00829"/>
    </source>
</evidence>
<dbReference type="SUPFAM" id="SSF51735">
    <property type="entry name" value="NAD(P)-binding Rossmann-fold domains"/>
    <property type="match status" value="1"/>
</dbReference>
<dbReference type="HOGENOM" id="CLU_026673_3_3_11"/>
<dbReference type="InterPro" id="IPR011032">
    <property type="entry name" value="GroES-like_sf"/>
</dbReference>
<dbReference type="InterPro" id="IPR050700">
    <property type="entry name" value="YIM1/Zinc_Alcohol_DH_Fams"/>
</dbReference>
<dbReference type="InterPro" id="IPR020843">
    <property type="entry name" value="ER"/>
</dbReference>
<dbReference type="PANTHER" id="PTHR11695">
    <property type="entry name" value="ALCOHOL DEHYDROGENASE RELATED"/>
    <property type="match status" value="1"/>
</dbReference>
<dbReference type="RefSeq" id="WP_023362525.1">
    <property type="nucleotide sequence ID" value="NC_022657.1"/>
</dbReference>
<proteinExistence type="predicted"/>
<dbReference type="Pfam" id="PF13602">
    <property type="entry name" value="ADH_zinc_N_2"/>
    <property type="match status" value="1"/>
</dbReference>
<feature type="domain" description="Enoyl reductase (ER)" evidence="1">
    <location>
        <begin position="10"/>
        <end position="319"/>
    </location>
</feature>
<dbReference type="EMBL" id="CP006272">
    <property type="protein sequence ID" value="AGZ42153.1"/>
    <property type="molecule type" value="Genomic_DNA"/>
</dbReference>
<dbReference type="Pfam" id="PF08240">
    <property type="entry name" value="ADH_N"/>
    <property type="match status" value="1"/>
</dbReference>
<sequence length="321" mass="33721">MKAITYHEYGPPDVLSWADRERPVPRAGEVLMRVEAASLNQADLFMMRGTPRLGRLAFGLRRPRRPVLGRAAAGTVVETGPGVSELQAGDEVFGELDQGAFAEYAVAPVRRLTRKPATVTFEQAATLPVAATTALQGVRLTGAGPGSRLLVNGASGGVGTFAVQLAKAAGAHVTGVCSTRNAELVRSIGADRVVDYTREDVTHGEERFDAVFDLVNSHPLAVMRRILTPAGTYVGSSGNGGPVLGPMPRVLAAAVLSPFVRQRLRSLVATADTADAAEVAALVAAGTVTPVIEATRPLREAVDAIRQLERAHARGKVVLTP</sequence>
<dbReference type="Proteomes" id="UP000017746">
    <property type="component" value="Chromosome"/>
</dbReference>